<organism evidence="1 2">
    <name type="scientific">Panagrellus redivivus</name>
    <name type="common">Microworm</name>
    <dbReference type="NCBI Taxonomy" id="6233"/>
    <lineage>
        <taxon>Eukaryota</taxon>
        <taxon>Metazoa</taxon>
        <taxon>Ecdysozoa</taxon>
        <taxon>Nematoda</taxon>
        <taxon>Chromadorea</taxon>
        <taxon>Rhabditida</taxon>
        <taxon>Tylenchina</taxon>
        <taxon>Panagrolaimomorpha</taxon>
        <taxon>Panagrolaimoidea</taxon>
        <taxon>Panagrolaimidae</taxon>
        <taxon>Panagrellus</taxon>
    </lineage>
</organism>
<proteinExistence type="predicted"/>
<reference evidence="2" key="2">
    <citation type="submission" date="2020-10" db="UniProtKB">
        <authorList>
            <consortium name="WormBaseParasite"/>
        </authorList>
    </citation>
    <scope>IDENTIFICATION</scope>
</reference>
<protein>
    <submittedName>
        <fullName evidence="2">Developmental regulator</fullName>
    </submittedName>
</protein>
<sequence>MSRTSSFSFDPSDIVVRSLSLSCLSEYGAFLDELEEEKWQDDRSRCTSPASFTSAITTVSVETAVSADTTLAESVASNLPHSVYTCPSAVDVENNFLGRRWHSTSTMEMGIIQRKKEANQIPSRATSLIVARPSPSTISSQYSYVSNFKLSDPNSVFLSMVSNITPPDDVYPCTIRKIMTARHREQKLYLRRQRVRRFFSRLCCCFKSSRTDE</sequence>
<reference evidence="1" key="1">
    <citation type="journal article" date="2013" name="Genetics">
        <title>The draft genome and transcriptome of Panagrellus redivivus are shaped by the harsh demands of a free-living lifestyle.</title>
        <authorList>
            <person name="Srinivasan J."/>
            <person name="Dillman A.R."/>
            <person name="Macchietto M.G."/>
            <person name="Heikkinen L."/>
            <person name="Lakso M."/>
            <person name="Fracchia K.M."/>
            <person name="Antoshechkin I."/>
            <person name="Mortazavi A."/>
            <person name="Wong G."/>
            <person name="Sternberg P.W."/>
        </authorList>
    </citation>
    <scope>NUCLEOTIDE SEQUENCE [LARGE SCALE GENOMIC DNA]</scope>
    <source>
        <strain evidence="1">MT8872</strain>
    </source>
</reference>
<dbReference type="Proteomes" id="UP000492821">
    <property type="component" value="Unassembled WGS sequence"/>
</dbReference>
<dbReference type="AlphaFoldDB" id="A0A7E4W490"/>
<evidence type="ECO:0000313" key="1">
    <source>
        <dbReference type="Proteomes" id="UP000492821"/>
    </source>
</evidence>
<name>A0A7E4W490_PANRE</name>
<dbReference type="WBParaSite" id="Pan_g6834.t1">
    <property type="protein sequence ID" value="Pan_g6834.t1"/>
    <property type="gene ID" value="Pan_g6834"/>
</dbReference>
<evidence type="ECO:0000313" key="2">
    <source>
        <dbReference type="WBParaSite" id="Pan_g6834.t1"/>
    </source>
</evidence>
<keyword evidence="1" id="KW-1185">Reference proteome</keyword>
<accession>A0A7E4W490</accession>